<evidence type="ECO:0000313" key="2">
    <source>
        <dbReference type="EMBL" id="KAK8509263.1"/>
    </source>
</evidence>
<feature type="signal peptide" evidence="1">
    <location>
        <begin position="1"/>
        <end position="22"/>
    </location>
</feature>
<sequence length="88" mass="10069">MKSCLPFFALLCVLLFAEAIAARTVSGEEMKEKHMAERIKSAVIGKSFVKDFRPGENLFYYNYHKYPNEHTKSREPAETEKPNVLISA</sequence>
<evidence type="ECO:0000313" key="3">
    <source>
        <dbReference type="Proteomes" id="UP001472677"/>
    </source>
</evidence>
<dbReference type="EMBL" id="JBBPBM010000093">
    <property type="protein sequence ID" value="KAK8509263.1"/>
    <property type="molecule type" value="Genomic_DNA"/>
</dbReference>
<proteinExistence type="predicted"/>
<keyword evidence="3" id="KW-1185">Reference proteome</keyword>
<organism evidence="2 3">
    <name type="scientific">Hibiscus sabdariffa</name>
    <name type="common">roselle</name>
    <dbReference type="NCBI Taxonomy" id="183260"/>
    <lineage>
        <taxon>Eukaryota</taxon>
        <taxon>Viridiplantae</taxon>
        <taxon>Streptophyta</taxon>
        <taxon>Embryophyta</taxon>
        <taxon>Tracheophyta</taxon>
        <taxon>Spermatophyta</taxon>
        <taxon>Magnoliopsida</taxon>
        <taxon>eudicotyledons</taxon>
        <taxon>Gunneridae</taxon>
        <taxon>Pentapetalae</taxon>
        <taxon>rosids</taxon>
        <taxon>malvids</taxon>
        <taxon>Malvales</taxon>
        <taxon>Malvaceae</taxon>
        <taxon>Malvoideae</taxon>
        <taxon>Hibiscus</taxon>
    </lineage>
</organism>
<name>A0ABR2BQ40_9ROSI</name>
<accession>A0ABR2BQ40</accession>
<dbReference type="Proteomes" id="UP001472677">
    <property type="component" value="Unassembled WGS sequence"/>
</dbReference>
<keyword evidence="1" id="KW-0732">Signal</keyword>
<comment type="caution">
    <text evidence="2">The sequence shown here is derived from an EMBL/GenBank/DDBJ whole genome shotgun (WGS) entry which is preliminary data.</text>
</comment>
<protein>
    <submittedName>
        <fullName evidence="2">Uncharacterized protein</fullName>
    </submittedName>
</protein>
<evidence type="ECO:0000256" key="1">
    <source>
        <dbReference type="SAM" id="SignalP"/>
    </source>
</evidence>
<gene>
    <name evidence="2" type="ORF">V6N12_018345</name>
</gene>
<feature type="chain" id="PRO_5045790726" evidence="1">
    <location>
        <begin position="23"/>
        <end position="88"/>
    </location>
</feature>
<reference evidence="2 3" key="1">
    <citation type="journal article" date="2024" name="G3 (Bethesda)">
        <title>Genome assembly of Hibiscus sabdariffa L. provides insights into metabolisms of medicinal natural products.</title>
        <authorList>
            <person name="Kim T."/>
        </authorList>
    </citation>
    <scope>NUCLEOTIDE SEQUENCE [LARGE SCALE GENOMIC DNA]</scope>
    <source>
        <strain evidence="2">TK-2024</strain>
        <tissue evidence="2">Old leaves</tissue>
    </source>
</reference>